<evidence type="ECO:0000313" key="5">
    <source>
        <dbReference type="Proteomes" id="UP000023152"/>
    </source>
</evidence>
<sequence length="542" mass="61798">MKQYKKNRCLGGELFERVARLEGHGFCEKDVIPMIHQIAKAVKYMHSQGIVHRDLKPENILVYEPGEIKTIKVADFGISKIIFDPEMYRDGGRNSTLIGTNSTKNRQSGKKLGLNKKSSSRKILQQQKRGRESINKRTSQSSSSSSKSPKAQANAIRNRKDTLGGNTTTNNNNNSNNNNNNNNTNTTTNTNTNTTTTTTTTNNNNNNQEESEEKQALQLHQSEREKQRLSYSTPSSATTSAGTTPTTATMTGSDGSPNNDSSGNNRQSSRLSRKHHRNSSKNVNKKANNVFEQARKDRIEAMRRKEQKLMDHEDKLFYDIGSMTTMCGTVSYTAPEILKQKPYDYRVDFWSVGVIMYILLCGLPPFWGRNPREVAEAIVFDDVKFEECDWTHVSDQGKALIQGLLEKDPNKRKTMDDVLNHTWLFSAKTTLSKIALSSLRETVARRTVGRRLSMGVFESKSSRLDKLYQARDDEVVESHLFVYMLYVYVVCIYCMYMCMYVFGDVDKSIHWIAFEFLFFFFIDYSCPYHSFPNAGSSFFKNR</sequence>
<feature type="transmembrane region" description="Helical" evidence="2">
    <location>
        <begin position="508"/>
        <end position="526"/>
    </location>
</feature>
<feature type="compositionally biased region" description="Low complexity" evidence="1">
    <location>
        <begin position="139"/>
        <end position="148"/>
    </location>
</feature>
<accession>X6NEA2</accession>
<evidence type="ECO:0000256" key="2">
    <source>
        <dbReference type="SAM" id="Phobius"/>
    </source>
</evidence>
<dbReference type="GO" id="GO:0004672">
    <property type="term" value="F:protein kinase activity"/>
    <property type="evidence" value="ECO:0007669"/>
    <property type="project" value="InterPro"/>
</dbReference>
<dbReference type="SUPFAM" id="SSF56112">
    <property type="entry name" value="Protein kinase-like (PK-like)"/>
    <property type="match status" value="1"/>
</dbReference>
<evidence type="ECO:0000256" key="1">
    <source>
        <dbReference type="SAM" id="MobiDB-lite"/>
    </source>
</evidence>
<feature type="domain" description="Protein kinase" evidence="3">
    <location>
        <begin position="1"/>
        <end position="424"/>
    </location>
</feature>
<keyword evidence="2" id="KW-0472">Membrane</keyword>
<dbReference type="Gene3D" id="1.10.510.10">
    <property type="entry name" value="Transferase(Phosphotransferase) domain 1"/>
    <property type="match status" value="2"/>
</dbReference>
<feature type="compositionally biased region" description="Low complexity" evidence="1">
    <location>
        <begin position="166"/>
        <end position="207"/>
    </location>
</feature>
<organism evidence="4 5">
    <name type="scientific">Reticulomyxa filosa</name>
    <dbReference type="NCBI Taxonomy" id="46433"/>
    <lineage>
        <taxon>Eukaryota</taxon>
        <taxon>Sar</taxon>
        <taxon>Rhizaria</taxon>
        <taxon>Retaria</taxon>
        <taxon>Foraminifera</taxon>
        <taxon>Monothalamids</taxon>
        <taxon>Reticulomyxidae</taxon>
        <taxon>Reticulomyxa</taxon>
    </lineage>
</organism>
<keyword evidence="5" id="KW-1185">Reference proteome</keyword>
<dbReference type="InterPro" id="IPR011009">
    <property type="entry name" value="Kinase-like_dom_sf"/>
</dbReference>
<dbReference type="OMA" id="HWIAFEF"/>
<evidence type="ECO:0000313" key="4">
    <source>
        <dbReference type="EMBL" id="ETO23677.1"/>
    </source>
</evidence>
<feature type="compositionally biased region" description="Low complexity" evidence="1">
    <location>
        <begin position="232"/>
        <end position="265"/>
    </location>
</feature>
<name>X6NEA2_RETFI</name>
<keyword evidence="4" id="KW-0808">Transferase</keyword>
<feature type="region of interest" description="Disordered" evidence="1">
    <location>
        <begin position="90"/>
        <end position="291"/>
    </location>
</feature>
<keyword evidence="2" id="KW-0812">Transmembrane</keyword>
<proteinExistence type="predicted"/>
<dbReference type="InterPro" id="IPR000719">
    <property type="entry name" value="Prot_kinase_dom"/>
</dbReference>
<dbReference type="PROSITE" id="PS00108">
    <property type="entry name" value="PROTEIN_KINASE_ST"/>
    <property type="match status" value="1"/>
</dbReference>
<feature type="transmembrane region" description="Helical" evidence="2">
    <location>
        <begin position="480"/>
        <end position="502"/>
    </location>
</feature>
<feature type="compositionally biased region" description="Low complexity" evidence="1">
    <location>
        <begin position="280"/>
        <end position="290"/>
    </location>
</feature>
<keyword evidence="4" id="KW-0418">Kinase</keyword>
<keyword evidence="2" id="KW-1133">Transmembrane helix</keyword>
<comment type="caution">
    <text evidence="4">The sequence shown here is derived from an EMBL/GenBank/DDBJ whole genome shotgun (WGS) entry which is preliminary data.</text>
</comment>
<dbReference type="GO" id="GO:0005524">
    <property type="term" value="F:ATP binding"/>
    <property type="evidence" value="ECO:0007669"/>
    <property type="project" value="InterPro"/>
</dbReference>
<dbReference type="Pfam" id="PF00069">
    <property type="entry name" value="Pkinase"/>
    <property type="match status" value="2"/>
</dbReference>
<dbReference type="AlphaFoldDB" id="X6NEA2"/>
<dbReference type="SMART" id="SM00220">
    <property type="entry name" value="S_TKc"/>
    <property type="match status" value="1"/>
</dbReference>
<reference evidence="4 5" key="1">
    <citation type="journal article" date="2013" name="Curr. Biol.">
        <title>The Genome of the Foraminiferan Reticulomyxa filosa.</title>
        <authorList>
            <person name="Glockner G."/>
            <person name="Hulsmann N."/>
            <person name="Schleicher M."/>
            <person name="Noegel A.A."/>
            <person name="Eichinger L."/>
            <person name="Gallinger C."/>
            <person name="Pawlowski J."/>
            <person name="Sierra R."/>
            <person name="Euteneuer U."/>
            <person name="Pillet L."/>
            <person name="Moustafa A."/>
            <person name="Platzer M."/>
            <person name="Groth M."/>
            <person name="Szafranski K."/>
            <person name="Schliwa M."/>
        </authorList>
    </citation>
    <scope>NUCLEOTIDE SEQUENCE [LARGE SCALE GENOMIC DNA]</scope>
</reference>
<dbReference type="PROSITE" id="PS50011">
    <property type="entry name" value="PROTEIN_KINASE_DOM"/>
    <property type="match status" value="1"/>
</dbReference>
<feature type="compositionally biased region" description="Polar residues" evidence="1">
    <location>
        <begin position="93"/>
        <end position="106"/>
    </location>
</feature>
<dbReference type="PANTHER" id="PTHR24347">
    <property type="entry name" value="SERINE/THREONINE-PROTEIN KINASE"/>
    <property type="match status" value="1"/>
</dbReference>
<evidence type="ECO:0000259" key="3">
    <source>
        <dbReference type="PROSITE" id="PS50011"/>
    </source>
</evidence>
<feature type="transmembrane region" description="Helical" evidence="2">
    <location>
        <begin position="349"/>
        <end position="367"/>
    </location>
</feature>
<dbReference type="OrthoDB" id="9948461at2759"/>
<dbReference type="InterPro" id="IPR008271">
    <property type="entry name" value="Ser/Thr_kinase_AS"/>
</dbReference>
<protein>
    <submittedName>
        <fullName evidence="4">Calcium/calmodulin-dependent protein kinase I</fullName>
    </submittedName>
</protein>
<gene>
    <name evidence="4" type="ORF">RFI_13502</name>
</gene>
<dbReference type="EMBL" id="ASPP01009769">
    <property type="protein sequence ID" value="ETO23677.1"/>
    <property type="molecule type" value="Genomic_DNA"/>
</dbReference>
<dbReference type="Proteomes" id="UP000023152">
    <property type="component" value="Unassembled WGS sequence"/>
</dbReference>